<keyword evidence="2" id="KW-1185">Reference proteome</keyword>
<sequence>HIATHTDDTDILSMQAASSSDSLAHWSKHSVTPDANSGILNDPKGRIAIPQASSVLLVRQFHGYGHVGRRGVLAMLN</sequence>
<evidence type="ECO:0000313" key="1">
    <source>
        <dbReference type="EMBL" id="CAH2330228.1"/>
    </source>
</evidence>
<comment type="caution">
    <text evidence="1">The sequence shown here is derived from an EMBL/GenBank/DDBJ whole genome shotgun (WGS) entry which is preliminary data.</text>
</comment>
<evidence type="ECO:0000313" key="2">
    <source>
        <dbReference type="Proteomes" id="UP001295444"/>
    </source>
</evidence>
<feature type="non-terminal residue" evidence="1">
    <location>
        <position position="1"/>
    </location>
</feature>
<proteinExistence type="predicted"/>
<accession>A0AAD1WX00</accession>
<dbReference type="EMBL" id="CAKOES020000363">
    <property type="protein sequence ID" value="CAH2330228.1"/>
    <property type="molecule type" value="Genomic_DNA"/>
</dbReference>
<reference evidence="1" key="1">
    <citation type="submission" date="2022-03" db="EMBL/GenBank/DDBJ databases">
        <authorList>
            <person name="Alioto T."/>
            <person name="Alioto T."/>
            <person name="Gomez Garrido J."/>
        </authorList>
    </citation>
    <scope>NUCLEOTIDE SEQUENCE</scope>
</reference>
<gene>
    <name evidence="1" type="ORF">PECUL_23A009048</name>
</gene>
<organism evidence="1 2">
    <name type="scientific">Pelobates cultripes</name>
    <name type="common">Western spadefoot toad</name>
    <dbReference type="NCBI Taxonomy" id="61616"/>
    <lineage>
        <taxon>Eukaryota</taxon>
        <taxon>Metazoa</taxon>
        <taxon>Chordata</taxon>
        <taxon>Craniata</taxon>
        <taxon>Vertebrata</taxon>
        <taxon>Euteleostomi</taxon>
        <taxon>Amphibia</taxon>
        <taxon>Batrachia</taxon>
        <taxon>Anura</taxon>
        <taxon>Pelobatoidea</taxon>
        <taxon>Pelobatidae</taxon>
        <taxon>Pelobates</taxon>
    </lineage>
</organism>
<name>A0AAD1WX00_PELCU</name>
<dbReference type="AlphaFoldDB" id="A0AAD1WX00"/>
<dbReference type="Proteomes" id="UP001295444">
    <property type="component" value="Unassembled WGS sequence"/>
</dbReference>
<protein>
    <submittedName>
        <fullName evidence="1">Uncharacterized protein</fullName>
    </submittedName>
</protein>